<evidence type="ECO:0000259" key="2">
    <source>
        <dbReference type="Pfam" id="PF00535"/>
    </source>
</evidence>
<evidence type="ECO:0000313" key="3">
    <source>
        <dbReference type="EMBL" id="QEL15553.1"/>
    </source>
</evidence>
<dbReference type="RefSeq" id="WP_149110356.1">
    <property type="nucleotide sequence ID" value="NZ_CP042425.1"/>
</dbReference>
<name>A0A5C1ABK8_9BACT</name>
<dbReference type="OrthoDB" id="9772170at2"/>
<protein>
    <submittedName>
        <fullName evidence="3">Glycosyltransferase family 2 protein</fullName>
    </submittedName>
</protein>
<dbReference type="SUPFAM" id="SSF53448">
    <property type="entry name" value="Nucleotide-diphospho-sugar transferases"/>
    <property type="match status" value="1"/>
</dbReference>
<dbReference type="PANTHER" id="PTHR43630">
    <property type="entry name" value="POLY-BETA-1,6-N-ACETYL-D-GLUCOSAMINE SYNTHASE"/>
    <property type="match status" value="1"/>
</dbReference>
<comment type="similarity">
    <text evidence="1">Belongs to the glycosyltransferase 2 family. WaaE/KdtX subfamily.</text>
</comment>
<keyword evidence="3" id="KW-0808">Transferase</keyword>
<organism evidence="3 4">
    <name type="scientific">Limnoglobus roseus</name>
    <dbReference type="NCBI Taxonomy" id="2598579"/>
    <lineage>
        <taxon>Bacteria</taxon>
        <taxon>Pseudomonadati</taxon>
        <taxon>Planctomycetota</taxon>
        <taxon>Planctomycetia</taxon>
        <taxon>Gemmatales</taxon>
        <taxon>Gemmataceae</taxon>
        <taxon>Limnoglobus</taxon>
    </lineage>
</organism>
<dbReference type="Pfam" id="PF00535">
    <property type="entry name" value="Glycos_transf_2"/>
    <property type="match status" value="1"/>
</dbReference>
<evidence type="ECO:0000313" key="4">
    <source>
        <dbReference type="Proteomes" id="UP000324974"/>
    </source>
</evidence>
<dbReference type="PANTHER" id="PTHR43630:SF2">
    <property type="entry name" value="GLYCOSYLTRANSFERASE"/>
    <property type="match status" value="1"/>
</dbReference>
<accession>A0A5C1ABK8</accession>
<reference evidence="4" key="1">
    <citation type="submission" date="2019-08" db="EMBL/GenBank/DDBJ databases">
        <title>Limnoglobus roseus gen. nov., sp. nov., a novel freshwater planctomycete with a giant genome from the family Gemmataceae.</title>
        <authorList>
            <person name="Kulichevskaya I.S."/>
            <person name="Naumoff D.G."/>
            <person name="Miroshnikov K."/>
            <person name="Ivanova A."/>
            <person name="Philippov D.A."/>
            <person name="Hakobyan A."/>
            <person name="Rijpstra I.C."/>
            <person name="Sinninghe Damste J.S."/>
            <person name="Liesack W."/>
            <person name="Dedysh S.N."/>
        </authorList>
    </citation>
    <scope>NUCLEOTIDE SEQUENCE [LARGE SCALE GENOMIC DNA]</scope>
    <source>
        <strain evidence="4">PX52</strain>
    </source>
</reference>
<dbReference type="InterPro" id="IPR001173">
    <property type="entry name" value="Glyco_trans_2-like"/>
</dbReference>
<sequence>MEDKAKVSIVIRAKNEESLIGDCLQKIRDQDYAGTVETILIDSGSHDRTVDIARTFASVRVVEILPAEFNYGETLNLGVRLATGSYVVALSAHCVPLTNQWLSNLVVPLNRDSRVGGTFGRQVAWPDADYIEEFLLGWTEKPVEVQDTPNSDPDQILYSNANSCFRRNLAIAYPFERLSFCEDRVWANRILSVGSTIEYVADAAVYHSHKRTFRGYYQMGYAIGRAKREMGQSIKVFRPRWYGIKPFRDRFLRWYYLASRRYGSGRFTSMKIAIKSLCQEISIDTGMYLGWRGK</sequence>
<dbReference type="InterPro" id="IPR029044">
    <property type="entry name" value="Nucleotide-diphossugar_trans"/>
</dbReference>
<gene>
    <name evidence="3" type="ORF">PX52LOC_02478</name>
</gene>
<keyword evidence="4" id="KW-1185">Reference proteome</keyword>
<dbReference type="Proteomes" id="UP000324974">
    <property type="component" value="Chromosome"/>
</dbReference>
<proteinExistence type="inferred from homology"/>
<dbReference type="Gene3D" id="3.90.550.10">
    <property type="entry name" value="Spore Coat Polysaccharide Biosynthesis Protein SpsA, Chain A"/>
    <property type="match status" value="1"/>
</dbReference>
<dbReference type="AlphaFoldDB" id="A0A5C1ABK8"/>
<evidence type="ECO:0000256" key="1">
    <source>
        <dbReference type="ARBA" id="ARBA00038494"/>
    </source>
</evidence>
<dbReference type="KEGG" id="lrs:PX52LOC_02478"/>
<feature type="domain" description="Glycosyltransferase 2-like" evidence="2">
    <location>
        <begin position="8"/>
        <end position="119"/>
    </location>
</feature>
<dbReference type="GO" id="GO:0016740">
    <property type="term" value="F:transferase activity"/>
    <property type="evidence" value="ECO:0007669"/>
    <property type="project" value="UniProtKB-KW"/>
</dbReference>
<dbReference type="EMBL" id="CP042425">
    <property type="protein sequence ID" value="QEL15553.1"/>
    <property type="molecule type" value="Genomic_DNA"/>
</dbReference>